<evidence type="ECO:0000256" key="12">
    <source>
        <dbReference type="ARBA" id="ARBA00025740"/>
    </source>
</evidence>
<dbReference type="GO" id="GO:0010008">
    <property type="term" value="C:endosome membrane"/>
    <property type="evidence" value="ECO:0007669"/>
    <property type="project" value="UniProtKB-SubCell"/>
</dbReference>
<dbReference type="eggNOG" id="KOG2110">
    <property type="taxonomic scope" value="Eukaryota"/>
</dbReference>
<dbReference type="SUPFAM" id="SSF50978">
    <property type="entry name" value="WD40 repeat-like"/>
    <property type="match status" value="1"/>
</dbReference>
<accession>F2PSI2</accession>
<evidence type="ECO:0000256" key="16">
    <source>
        <dbReference type="SAM" id="MobiDB-lite"/>
    </source>
</evidence>
<proteinExistence type="inferred from homology"/>
<keyword evidence="6" id="KW-0853">WD repeat</keyword>
<dbReference type="GO" id="GO:0005774">
    <property type="term" value="C:vacuolar membrane"/>
    <property type="evidence" value="ECO:0007669"/>
    <property type="project" value="UniProtKB-SubCell"/>
</dbReference>
<dbReference type="InterPro" id="IPR048720">
    <property type="entry name" value="PROPPIN"/>
</dbReference>
<evidence type="ECO:0000256" key="1">
    <source>
        <dbReference type="ARBA" id="ARBA00004148"/>
    </source>
</evidence>
<evidence type="ECO:0000256" key="10">
    <source>
        <dbReference type="ARBA" id="ARBA00023006"/>
    </source>
</evidence>
<keyword evidence="4" id="KW-0813">Transport</keyword>
<gene>
    <name evidence="17" type="ORF">TEQG_03934</name>
</gene>
<dbReference type="Gene3D" id="2.130.10.10">
    <property type="entry name" value="YVTN repeat-like/Quinoprotein amine dehydrogenase"/>
    <property type="match status" value="2"/>
</dbReference>
<evidence type="ECO:0000256" key="14">
    <source>
        <dbReference type="ARBA" id="ARBA00038649"/>
    </source>
</evidence>
<evidence type="ECO:0000256" key="9">
    <source>
        <dbReference type="ARBA" id="ARBA00022927"/>
    </source>
</evidence>
<keyword evidence="7" id="KW-0677">Repeat</keyword>
<keyword evidence="8" id="KW-0967">Endosome</keyword>
<dbReference type="FunFam" id="2.130.10.10:FF:000965">
    <property type="entry name" value="Autophagy-like protein 18 Atg18"/>
    <property type="match status" value="1"/>
</dbReference>
<sequence>MTSVTFPLVGDVCSKHQLIVFARVAISTFGGTFSIPPAAQQYCFLPPPPTGDLGTRFVSLAAPFYLLLDDACHLGRLTEHSIRSETWETYPRPSPKGRNDSYRLACVFDSALYATTGRIMAMNFVTFNQDYSYLAVGTAKGFRIFSTDPFVKSYETKEGNIAMLEMLFSTSLVALILSPRRLQITNTKRQSIICELTFPTTVLAVRLNRKRLVIVLEDQIYVYDIQTMKLLYTIETSPNPNAICALSPSSDNCYLAYPLPQKAPPPSFTAPTHTPPGNSHIAPTNGEVLIFDAQKLEAINVIDAHRSPLSCISLNNDGTLLATASDKGTILRVFSVPDGQKLYQFRRGSMPSTIYSMSFNTTSTLLCVSSATETVHIFKLGHQGTATGSPGSTGSASSSPPGNRPRETPGSKGLDMDGFLGRKHDGTFMGLIRRTSQTLGTSVAATVGGYLPKGVTEMWEPARDFAWIKLPKHTANAQARSGPVRSVVAMSSNTPQVMVVTNDGVFYVFNIDLSKGGEGTLTRQYSVLDSSERLGSSAADY</sequence>
<evidence type="ECO:0000256" key="2">
    <source>
        <dbReference type="ARBA" id="ARBA00004481"/>
    </source>
</evidence>
<dbReference type="AlphaFoldDB" id="F2PSI2"/>
<comment type="similarity">
    <text evidence="12">Belongs to the WD repeat PROPPIN family.</text>
</comment>
<comment type="subunit">
    <text evidence="14">Component of the PI(3,5)P2 regulatory complex.</text>
</comment>
<dbReference type="GO" id="GO:0034045">
    <property type="term" value="C:phagophore assembly site membrane"/>
    <property type="evidence" value="ECO:0007669"/>
    <property type="project" value="UniProtKB-SubCell"/>
</dbReference>
<organism evidence="17 18">
    <name type="scientific">Trichophyton equinum (strain ATCC MYA-4606 / CBS 127.97)</name>
    <name type="common">Horse ringworm fungus</name>
    <dbReference type="NCBI Taxonomy" id="559882"/>
    <lineage>
        <taxon>Eukaryota</taxon>
        <taxon>Fungi</taxon>
        <taxon>Dikarya</taxon>
        <taxon>Ascomycota</taxon>
        <taxon>Pezizomycotina</taxon>
        <taxon>Eurotiomycetes</taxon>
        <taxon>Eurotiomycetidae</taxon>
        <taxon>Onygenales</taxon>
        <taxon>Arthrodermataceae</taxon>
        <taxon>Trichophyton</taxon>
    </lineage>
</organism>
<evidence type="ECO:0000256" key="4">
    <source>
        <dbReference type="ARBA" id="ARBA00022448"/>
    </source>
</evidence>
<dbReference type="InterPro" id="IPR015943">
    <property type="entry name" value="WD40/YVTN_repeat-like_dom_sf"/>
</dbReference>
<dbReference type="InterPro" id="IPR036322">
    <property type="entry name" value="WD40_repeat_dom_sf"/>
</dbReference>
<evidence type="ECO:0000256" key="5">
    <source>
        <dbReference type="ARBA" id="ARBA00022554"/>
    </source>
</evidence>
<dbReference type="Pfam" id="PF21032">
    <property type="entry name" value="PROPPIN"/>
    <property type="match status" value="2"/>
</dbReference>
<dbReference type="GO" id="GO:0006914">
    <property type="term" value="P:autophagy"/>
    <property type="evidence" value="ECO:0007669"/>
    <property type="project" value="UniProtKB-KW"/>
</dbReference>
<keyword evidence="10" id="KW-0072">Autophagy</keyword>
<dbReference type="EMBL" id="DS995735">
    <property type="protein sequence ID" value="EGE04761.1"/>
    <property type="molecule type" value="Genomic_DNA"/>
</dbReference>
<evidence type="ECO:0000256" key="7">
    <source>
        <dbReference type="ARBA" id="ARBA00022737"/>
    </source>
</evidence>
<dbReference type="PANTHER" id="PTHR11227">
    <property type="entry name" value="WD-REPEAT PROTEIN INTERACTING WITH PHOSPHOINOSIDES WIPI -RELATED"/>
    <property type="match status" value="1"/>
</dbReference>
<dbReference type="SMART" id="SM00320">
    <property type="entry name" value="WD40"/>
    <property type="match status" value="3"/>
</dbReference>
<keyword evidence="9" id="KW-0653">Protein transport</keyword>
<keyword evidence="5" id="KW-0926">Vacuole</keyword>
<evidence type="ECO:0000256" key="3">
    <source>
        <dbReference type="ARBA" id="ARBA00004623"/>
    </source>
</evidence>
<evidence type="ECO:0000313" key="17">
    <source>
        <dbReference type="EMBL" id="EGE04761.1"/>
    </source>
</evidence>
<feature type="region of interest" description="Disordered" evidence="16">
    <location>
        <begin position="382"/>
        <end position="417"/>
    </location>
</feature>
<evidence type="ECO:0000256" key="11">
    <source>
        <dbReference type="ARBA" id="ARBA00023136"/>
    </source>
</evidence>
<dbReference type="Proteomes" id="UP000009169">
    <property type="component" value="Unassembled WGS sequence"/>
</dbReference>
<evidence type="ECO:0000256" key="6">
    <source>
        <dbReference type="ARBA" id="ARBA00022574"/>
    </source>
</evidence>
<evidence type="ECO:0000256" key="13">
    <source>
        <dbReference type="ARBA" id="ARBA00037510"/>
    </source>
</evidence>
<comment type="function">
    <text evidence="13">The PI(3,5)P2 regulatory complex regulates both the synthesis and turnover of phosphatidylinositol 3,5-bisphosphate (PtdIns(3,5)P2). Necessary for proper vacuole morphology. Plays an important role in osmotically-induced vacuole fragmentation. Required for cytoplasm to vacuole transport (Cvt) vesicle formation, pexophagy and starvation-induced autophagy. Involved in correct ATG9 trafficking to the pre-autophagosomal structure. Might also be involved in premeiotic DNA replication.</text>
</comment>
<dbReference type="VEuPathDB" id="FungiDB:TEQG_03934"/>
<dbReference type="OrthoDB" id="1667587at2759"/>
<keyword evidence="11" id="KW-0472">Membrane</keyword>
<evidence type="ECO:0000256" key="15">
    <source>
        <dbReference type="ARBA" id="ARBA00039247"/>
    </source>
</evidence>
<feature type="compositionally biased region" description="Low complexity" evidence="16">
    <location>
        <begin position="384"/>
        <end position="401"/>
    </location>
</feature>
<protein>
    <recommendedName>
        <fullName evidence="15">Autophagy-related protein 18</fullName>
    </recommendedName>
</protein>
<reference evidence="18" key="1">
    <citation type="journal article" date="2012" name="MBio">
        <title>Comparative genome analysis of Trichophyton rubrum and related dermatophytes reveals candidate genes involved in infection.</title>
        <authorList>
            <person name="Martinez D.A."/>
            <person name="Oliver B.G."/>
            <person name="Graeser Y."/>
            <person name="Goldberg J.M."/>
            <person name="Li W."/>
            <person name="Martinez-Rossi N.M."/>
            <person name="Monod M."/>
            <person name="Shelest E."/>
            <person name="Barton R.C."/>
            <person name="Birch E."/>
            <person name="Brakhage A.A."/>
            <person name="Chen Z."/>
            <person name="Gurr S.J."/>
            <person name="Heiman D."/>
            <person name="Heitman J."/>
            <person name="Kosti I."/>
            <person name="Rossi A."/>
            <person name="Saif S."/>
            <person name="Samalova M."/>
            <person name="Saunders C.W."/>
            <person name="Shea T."/>
            <person name="Summerbell R.C."/>
            <person name="Xu J."/>
            <person name="Young S."/>
            <person name="Zeng Q."/>
            <person name="Birren B.W."/>
            <person name="Cuomo C.A."/>
            <person name="White T.C."/>
        </authorList>
    </citation>
    <scope>NUCLEOTIDE SEQUENCE [LARGE SCALE GENOMIC DNA]</scope>
    <source>
        <strain evidence="18">ATCC MYA-4606 / CBS 127.97</strain>
    </source>
</reference>
<evidence type="ECO:0000313" key="18">
    <source>
        <dbReference type="Proteomes" id="UP000009169"/>
    </source>
</evidence>
<name>F2PSI2_TRIEC</name>
<evidence type="ECO:0000256" key="8">
    <source>
        <dbReference type="ARBA" id="ARBA00022753"/>
    </source>
</evidence>
<comment type="subcellular location">
    <subcellularLocation>
        <location evidence="2">Endosome membrane</location>
        <topology evidence="2">Peripheral membrane protein</topology>
    </subcellularLocation>
    <subcellularLocation>
        <location evidence="3">Preautophagosomal structure membrane</location>
        <topology evidence="3">Peripheral membrane protein</topology>
    </subcellularLocation>
    <subcellularLocation>
        <location evidence="1">Vacuole membrane</location>
        <topology evidence="1">Peripheral membrane protein</topology>
    </subcellularLocation>
</comment>
<keyword evidence="18" id="KW-1185">Reference proteome</keyword>
<dbReference type="InterPro" id="IPR001680">
    <property type="entry name" value="WD40_rpt"/>
</dbReference>
<dbReference type="GO" id="GO:0015031">
    <property type="term" value="P:protein transport"/>
    <property type="evidence" value="ECO:0007669"/>
    <property type="project" value="UniProtKB-KW"/>
</dbReference>
<dbReference type="HOGENOM" id="CLU_025895_5_0_1"/>